<comment type="caution">
    <text evidence="2">The sequence shown here is derived from an EMBL/GenBank/DDBJ whole genome shotgun (WGS) entry which is preliminary data.</text>
</comment>
<keyword evidence="3" id="KW-1185">Reference proteome</keyword>
<feature type="chain" id="PRO_5030772362" description="Bacterial surface antigen (D15) domain-containing protein" evidence="1">
    <location>
        <begin position="20"/>
        <end position="1178"/>
    </location>
</feature>
<evidence type="ECO:0000313" key="2">
    <source>
        <dbReference type="EMBL" id="NVO32285.1"/>
    </source>
</evidence>
<evidence type="ECO:0008006" key="4">
    <source>
        <dbReference type="Google" id="ProtNLM"/>
    </source>
</evidence>
<dbReference type="Gene3D" id="3.60.21.10">
    <property type="match status" value="1"/>
</dbReference>
<evidence type="ECO:0000256" key="1">
    <source>
        <dbReference type="SAM" id="SignalP"/>
    </source>
</evidence>
<evidence type="ECO:0000313" key="3">
    <source>
        <dbReference type="Proteomes" id="UP000565521"/>
    </source>
</evidence>
<dbReference type="SUPFAM" id="SSF56935">
    <property type="entry name" value="Porins"/>
    <property type="match status" value="1"/>
</dbReference>
<keyword evidence="1" id="KW-0732">Signal</keyword>
<reference evidence="2 3" key="1">
    <citation type="submission" date="2020-05" db="EMBL/GenBank/DDBJ databases">
        <title>Hymenobacter terrestris sp. nov. and Hymenobacter lapidiphilus sp. nov., isolated from regoliths in Antarctica.</title>
        <authorList>
            <person name="Sedlacek I."/>
            <person name="Pantucek R."/>
            <person name="Zeman M."/>
            <person name="Holochova P."/>
            <person name="Kralova S."/>
            <person name="Stankova E."/>
            <person name="Sedo O."/>
            <person name="Micenkova L."/>
            <person name="Svec P."/>
            <person name="Gupta V."/>
            <person name="Sood U."/>
            <person name="Korpole U.S."/>
            <person name="Lal R."/>
        </authorList>
    </citation>
    <scope>NUCLEOTIDE SEQUENCE [LARGE SCALE GENOMIC DNA]</scope>
    <source>
        <strain evidence="2 3">P5342</strain>
    </source>
</reference>
<dbReference type="RefSeq" id="WP_176909165.1">
    <property type="nucleotide sequence ID" value="NZ_JABKAU010000026.1"/>
</dbReference>
<protein>
    <recommendedName>
        <fullName evidence="4">Bacterial surface antigen (D15) domain-containing protein</fullName>
    </recommendedName>
</protein>
<feature type="signal peptide" evidence="1">
    <location>
        <begin position="1"/>
        <end position="19"/>
    </location>
</feature>
<name>A0A7Y7PQZ6_9BACT</name>
<dbReference type="AlphaFoldDB" id="A0A7Y7PQZ6"/>
<proteinExistence type="predicted"/>
<gene>
    <name evidence="2" type="ORF">HW554_13780</name>
</gene>
<dbReference type="SUPFAM" id="SSF56300">
    <property type="entry name" value="Metallo-dependent phosphatases"/>
    <property type="match status" value="1"/>
</dbReference>
<accession>A0A7Y7PQZ6</accession>
<dbReference type="InterPro" id="IPR029052">
    <property type="entry name" value="Metallo-depent_PP-like"/>
</dbReference>
<organism evidence="2 3">
    <name type="scientific">Hymenobacter lapidiphilus</name>
    <dbReference type="NCBI Taxonomy" id="2608003"/>
    <lineage>
        <taxon>Bacteria</taxon>
        <taxon>Pseudomonadati</taxon>
        <taxon>Bacteroidota</taxon>
        <taxon>Cytophagia</taxon>
        <taxon>Cytophagales</taxon>
        <taxon>Hymenobacteraceae</taxon>
        <taxon>Hymenobacter</taxon>
    </lineage>
</organism>
<dbReference type="EMBL" id="JABKAU010000026">
    <property type="protein sequence ID" value="NVO32285.1"/>
    <property type="molecule type" value="Genomic_DNA"/>
</dbReference>
<dbReference type="Proteomes" id="UP000565521">
    <property type="component" value="Unassembled WGS sequence"/>
</dbReference>
<sequence length="1178" mass="129878">MTGWLLTLALCAMALKTPAQPTPALSVFLLGGTGHAEPGAPLAVWPALLAQARAAGPGSVLVVLGDNLLKKGLPAEHEPGRAAAEQALQPLLAALRAFPGRVVCLPGEAEWQAGGSRGWERVRAQAAYLEAQLGRGNVFLTTGGCPGPVEINLDATHTLVMLDTQWWLHAWDKPGDESACDAKDPAAVVVQLDDILSRNQGRHVLVAGHHPLFSSGYGTALAVLPNPRNRLLRQSLLSVLDRYPNLTYAGGHECSLQYLEPGNQNHYLVSGAGAMGAGRTPRRNAVFTARVPGFARLDYGPADSVTLTLRSAAGDALFRRGWVEPVTTALVPTTTQSRIRPDSVAVVRAGPQYRAGALHTWLLGANYRAEWTQAVPVPVLNLETAHGGLTPLKRGGGLQTKSLRLRGADGRDYVLRSISKDVDRAVPTFLQHTLAAGVVQDQISAAHPYAALTVPALAEAAGVPHTTPQVVLIPDDPRLGSYRRAFAGTLALLEERDPTPPKAFAGQLLPKAYSTEEVLDQLQADPRHCVDQRQVLRARLLDMVLADWDRHEDQWRWLAYRRPDGGRLFRAAPRDRDQAYFVNQGFLPRRASTDYTLPKFQGFDYSFRNVNTFNFQARYFDRNFLTNLSAADWRVIADSVQTSLTDAVLEQALRQLPDSVYRLSGSIILAKLKAHREQLPRWAEQYYKFLARDVDVVGSNGRELFEVERQPDGPTRVTVAALSATGQRGPVRYVRTFQPAETREIRLYGQGANDVFRLRGQAARGPLVRVIGGEGVDSVADATTVRHGPRRTRVYDEPPGMRLAAGPETRDLRSNAPGVNAYDRRAFQYDYTGPVYPLAYSLDDGVFLGIGVLWKRPGFRQTPWKSTQRLTGSVALATGAFSFAYAGQFNHVLGPYNVRLTADVQAPNYVRNFFGLGNETPYDQDRNIRYYRVRFRNLAFGAQLQRRLGDHWQFFGGPVYQNVEVERTPGRFLAETTDTRLSPGSLFANKPYAGGTVGLAFDRRADKLLLPEGATWRTELSAVRGLTVAARPLTQLSTELALYRSLRVPVRLTLATRLGGTAVLSRDYEFFQAATLDGLSNLRGYRRTRFAGRQSAYNNTEARLQVGQFRSYLFPASFGVLAFHDIGRVWVPGESSETWHRGYGGGLWLAPFQQLVLTAMYGISSEDRLPLIRLGYFF</sequence>